<feature type="transmembrane region" description="Helical" evidence="1">
    <location>
        <begin position="21"/>
        <end position="39"/>
    </location>
</feature>
<organism evidence="2 3">
    <name type="scientific">Actinokineospora guangxiensis</name>
    <dbReference type="NCBI Taxonomy" id="1490288"/>
    <lineage>
        <taxon>Bacteria</taxon>
        <taxon>Bacillati</taxon>
        <taxon>Actinomycetota</taxon>
        <taxon>Actinomycetes</taxon>
        <taxon>Pseudonocardiales</taxon>
        <taxon>Pseudonocardiaceae</taxon>
        <taxon>Actinokineospora</taxon>
    </lineage>
</organism>
<keyword evidence="1" id="KW-0472">Membrane</keyword>
<proteinExistence type="predicted"/>
<sequence length="59" mass="6469">MYFFILSRLFRRDSGMGTTEYALCTVAAAAFAVILYTIVTGSDIVEKVTALISDSLEEP</sequence>
<keyword evidence="3" id="KW-1185">Reference proteome</keyword>
<dbReference type="InterPro" id="IPR025338">
    <property type="entry name" value="DUF4244"/>
</dbReference>
<evidence type="ECO:0000313" key="3">
    <source>
        <dbReference type="Proteomes" id="UP001596157"/>
    </source>
</evidence>
<accession>A0ABW0EJ87</accession>
<evidence type="ECO:0000256" key="1">
    <source>
        <dbReference type="SAM" id="Phobius"/>
    </source>
</evidence>
<reference evidence="3" key="1">
    <citation type="journal article" date="2019" name="Int. J. Syst. Evol. Microbiol.">
        <title>The Global Catalogue of Microorganisms (GCM) 10K type strain sequencing project: providing services to taxonomists for standard genome sequencing and annotation.</title>
        <authorList>
            <consortium name="The Broad Institute Genomics Platform"/>
            <consortium name="The Broad Institute Genome Sequencing Center for Infectious Disease"/>
            <person name="Wu L."/>
            <person name="Ma J."/>
        </authorList>
    </citation>
    <scope>NUCLEOTIDE SEQUENCE [LARGE SCALE GENOMIC DNA]</scope>
    <source>
        <strain evidence="3">CCUG 59778</strain>
    </source>
</reference>
<keyword evidence="1" id="KW-1133">Transmembrane helix</keyword>
<dbReference type="Proteomes" id="UP001596157">
    <property type="component" value="Unassembled WGS sequence"/>
</dbReference>
<protein>
    <submittedName>
        <fullName evidence="2">DUF4244 domain-containing protein</fullName>
    </submittedName>
</protein>
<dbReference type="RefSeq" id="WP_378245062.1">
    <property type="nucleotide sequence ID" value="NZ_JBHSKF010000003.1"/>
</dbReference>
<dbReference type="Pfam" id="PF14029">
    <property type="entry name" value="DUF4244"/>
    <property type="match status" value="1"/>
</dbReference>
<gene>
    <name evidence="2" type="ORF">ACFPM7_06860</name>
</gene>
<name>A0ABW0EJ87_9PSEU</name>
<comment type="caution">
    <text evidence="2">The sequence shown here is derived from an EMBL/GenBank/DDBJ whole genome shotgun (WGS) entry which is preliminary data.</text>
</comment>
<evidence type="ECO:0000313" key="2">
    <source>
        <dbReference type="EMBL" id="MFC5286766.1"/>
    </source>
</evidence>
<dbReference type="EMBL" id="JBHSKF010000003">
    <property type="protein sequence ID" value="MFC5286766.1"/>
    <property type="molecule type" value="Genomic_DNA"/>
</dbReference>
<keyword evidence="1" id="KW-0812">Transmembrane</keyword>